<feature type="region of interest" description="Disordered" evidence="1">
    <location>
        <begin position="1"/>
        <end position="27"/>
    </location>
</feature>
<organism evidence="2 3">
    <name type="scientific">Tepidamorphus gemmatus</name>
    <dbReference type="NCBI Taxonomy" id="747076"/>
    <lineage>
        <taxon>Bacteria</taxon>
        <taxon>Pseudomonadati</taxon>
        <taxon>Pseudomonadota</taxon>
        <taxon>Alphaproteobacteria</taxon>
        <taxon>Hyphomicrobiales</taxon>
        <taxon>Tepidamorphaceae</taxon>
        <taxon>Tepidamorphus</taxon>
    </lineage>
</organism>
<evidence type="ECO:0000313" key="3">
    <source>
        <dbReference type="Proteomes" id="UP000295678"/>
    </source>
</evidence>
<evidence type="ECO:0000313" key="2">
    <source>
        <dbReference type="EMBL" id="TCT04165.1"/>
    </source>
</evidence>
<comment type="caution">
    <text evidence="2">The sequence shown here is derived from an EMBL/GenBank/DDBJ whole genome shotgun (WGS) entry which is preliminary data.</text>
</comment>
<protein>
    <submittedName>
        <fullName evidence="2">Uncharacterized protein</fullName>
    </submittedName>
</protein>
<keyword evidence="3" id="KW-1185">Reference proteome</keyword>
<accession>A0A4R3LZF3</accession>
<dbReference type="RefSeq" id="WP_132807867.1">
    <property type="nucleotide sequence ID" value="NZ_SMAK01000016.1"/>
</dbReference>
<reference evidence="2 3" key="1">
    <citation type="submission" date="2019-03" db="EMBL/GenBank/DDBJ databases">
        <title>Genomic Encyclopedia of Type Strains, Phase IV (KMG-IV): sequencing the most valuable type-strain genomes for metagenomic binning, comparative biology and taxonomic classification.</title>
        <authorList>
            <person name="Goeker M."/>
        </authorList>
    </citation>
    <scope>NUCLEOTIDE SEQUENCE [LARGE SCALE GENOMIC DNA]</scope>
    <source>
        <strain evidence="2 3">DSM 19345</strain>
    </source>
</reference>
<proteinExistence type="predicted"/>
<sequence length="65" mass="6638">MAALLQFPLDPARRGRPAGTSTGSGLGRTATVVIFPGIRIERGGDRGTIRAARPDGAATGPGEQH</sequence>
<name>A0A4R3LZF3_9HYPH</name>
<dbReference type="OrthoDB" id="8140862at2"/>
<gene>
    <name evidence="2" type="ORF">EDC22_11641</name>
</gene>
<evidence type="ECO:0000256" key="1">
    <source>
        <dbReference type="SAM" id="MobiDB-lite"/>
    </source>
</evidence>
<dbReference type="Proteomes" id="UP000295678">
    <property type="component" value="Unassembled WGS sequence"/>
</dbReference>
<dbReference type="EMBL" id="SMAK01000016">
    <property type="protein sequence ID" value="TCT04165.1"/>
    <property type="molecule type" value="Genomic_DNA"/>
</dbReference>
<dbReference type="AlphaFoldDB" id="A0A4R3LZF3"/>
<feature type="region of interest" description="Disordered" evidence="1">
    <location>
        <begin position="44"/>
        <end position="65"/>
    </location>
</feature>